<dbReference type="Proteomes" id="UP000824120">
    <property type="component" value="Chromosome 1"/>
</dbReference>
<keyword evidence="3" id="KW-1185">Reference proteome</keyword>
<organism evidence="2 3">
    <name type="scientific">Solanum commersonii</name>
    <name type="common">Commerson's wild potato</name>
    <name type="synonym">Commerson's nightshade</name>
    <dbReference type="NCBI Taxonomy" id="4109"/>
    <lineage>
        <taxon>Eukaryota</taxon>
        <taxon>Viridiplantae</taxon>
        <taxon>Streptophyta</taxon>
        <taxon>Embryophyta</taxon>
        <taxon>Tracheophyta</taxon>
        <taxon>Spermatophyta</taxon>
        <taxon>Magnoliopsida</taxon>
        <taxon>eudicotyledons</taxon>
        <taxon>Gunneridae</taxon>
        <taxon>Pentapetalae</taxon>
        <taxon>asterids</taxon>
        <taxon>lamiids</taxon>
        <taxon>Solanales</taxon>
        <taxon>Solanaceae</taxon>
        <taxon>Solanoideae</taxon>
        <taxon>Solaneae</taxon>
        <taxon>Solanum</taxon>
    </lineage>
</organism>
<dbReference type="OrthoDB" id="1328074at2759"/>
<proteinExistence type="predicted"/>
<comment type="caution">
    <text evidence="2">The sequence shown here is derived from an EMBL/GenBank/DDBJ whole genome shotgun (WGS) entry which is preliminary data.</text>
</comment>
<evidence type="ECO:0000313" key="3">
    <source>
        <dbReference type="Proteomes" id="UP000824120"/>
    </source>
</evidence>
<evidence type="ECO:0000313" key="2">
    <source>
        <dbReference type="EMBL" id="KAG5631160.1"/>
    </source>
</evidence>
<reference evidence="2 3" key="1">
    <citation type="submission" date="2020-09" db="EMBL/GenBank/DDBJ databases">
        <title>De no assembly of potato wild relative species, Solanum commersonii.</title>
        <authorList>
            <person name="Cho K."/>
        </authorList>
    </citation>
    <scope>NUCLEOTIDE SEQUENCE [LARGE SCALE GENOMIC DNA]</scope>
    <source>
        <strain evidence="2">LZ3.2</strain>
        <tissue evidence="2">Leaf</tissue>
    </source>
</reference>
<name>A0A9J6B3F3_SOLCO</name>
<sequence length="80" mass="9039">MKILFVELDLAQVANIASMRISDTKRNKEAEKNEEAEARASPSTFGDLPKGFTPPFVPVREALNEKDKKGDERSSWRFAK</sequence>
<feature type="region of interest" description="Disordered" evidence="1">
    <location>
        <begin position="19"/>
        <end position="80"/>
    </location>
</feature>
<evidence type="ECO:0000256" key="1">
    <source>
        <dbReference type="SAM" id="MobiDB-lite"/>
    </source>
</evidence>
<protein>
    <submittedName>
        <fullName evidence="2">Uncharacterized protein</fullName>
    </submittedName>
</protein>
<accession>A0A9J6B3F3</accession>
<feature type="compositionally biased region" description="Basic and acidic residues" evidence="1">
    <location>
        <begin position="22"/>
        <end position="38"/>
    </location>
</feature>
<dbReference type="AlphaFoldDB" id="A0A9J6B3F3"/>
<dbReference type="EMBL" id="JACXVP010000001">
    <property type="protein sequence ID" value="KAG5631160.1"/>
    <property type="molecule type" value="Genomic_DNA"/>
</dbReference>
<feature type="compositionally biased region" description="Basic and acidic residues" evidence="1">
    <location>
        <begin position="62"/>
        <end position="80"/>
    </location>
</feature>
<gene>
    <name evidence="2" type="ORF">H5410_002877</name>
</gene>